<name>A0A2N7S0K0_9MICC</name>
<reference evidence="2 3" key="1">
    <citation type="journal article" date="2017" name="Elife">
        <title>Extensive horizontal gene transfer in cheese-associated bacteria.</title>
        <authorList>
            <person name="Bonham K.S."/>
            <person name="Wolfe B.E."/>
            <person name="Dutton R.J."/>
        </authorList>
    </citation>
    <scope>NUCLEOTIDE SEQUENCE [LARGE SCALE GENOMIC DNA]</scope>
    <source>
        <strain evidence="2 3">JB182</strain>
    </source>
</reference>
<comment type="caution">
    <text evidence="2">The sequence shown here is derived from an EMBL/GenBank/DDBJ whole genome shotgun (WGS) entry which is preliminary data.</text>
</comment>
<organism evidence="2 3">
    <name type="scientific">Glutamicibacter arilaitensis</name>
    <dbReference type="NCBI Taxonomy" id="256701"/>
    <lineage>
        <taxon>Bacteria</taxon>
        <taxon>Bacillati</taxon>
        <taxon>Actinomycetota</taxon>
        <taxon>Actinomycetes</taxon>
        <taxon>Micrococcales</taxon>
        <taxon>Micrococcaceae</taxon>
        <taxon>Glutamicibacter</taxon>
    </lineage>
</organism>
<protein>
    <recommendedName>
        <fullName evidence="4">DNA-directed RNA polymerase subunit beta</fullName>
    </recommendedName>
</protein>
<evidence type="ECO:0008006" key="4">
    <source>
        <dbReference type="Google" id="ProtNLM"/>
    </source>
</evidence>
<dbReference type="Proteomes" id="UP000235739">
    <property type="component" value="Unassembled WGS sequence"/>
</dbReference>
<dbReference type="AlphaFoldDB" id="A0A2N7S0K0"/>
<evidence type="ECO:0000313" key="2">
    <source>
        <dbReference type="EMBL" id="PMQ19672.1"/>
    </source>
</evidence>
<proteinExistence type="predicted"/>
<dbReference type="RefSeq" id="WP_102598763.1">
    <property type="nucleotide sequence ID" value="NZ_JABUYH010000024.1"/>
</dbReference>
<feature type="region of interest" description="Disordered" evidence="1">
    <location>
        <begin position="1"/>
        <end position="30"/>
    </location>
</feature>
<accession>A0A2N7S0K0</accession>
<evidence type="ECO:0000313" key="3">
    <source>
        <dbReference type="Proteomes" id="UP000235739"/>
    </source>
</evidence>
<sequence>MRGARAGSRVAQDAGFRHHKPRPFAPAEFEPYEGGADPARVSEAAHLSAQAFVRRGIANNDPEVSRRLIAVAEDEGLEVLAQLWSEAPAHSLPGALWRLYAVRAATMSKPEVHSARFMAGAHRAEVERVVAGVAEPPTAEEMKKMTGSILSGAFNGDFAHALERTAAYCRVLALGMTEHADAADFSNSDRGTKLTQQARALDGTAADLEVCARLWRQDALD</sequence>
<gene>
    <name evidence="2" type="ORF">CIK84_13535</name>
</gene>
<dbReference type="EMBL" id="PNQX01000002">
    <property type="protein sequence ID" value="PMQ19672.1"/>
    <property type="molecule type" value="Genomic_DNA"/>
</dbReference>
<evidence type="ECO:0000256" key="1">
    <source>
        <dbReference type="SAM" id="MobiDB-lite"/>
    </source>
</evidence>